<evidence type="ECO:0000256" key="1">
    <source>
        <dbReference type="ARBA" id="ARBA00007637"/>
    </source>
</evidence>
<proteinExistence type="inferred from homology"/>
<keyword evidence="3" id="KW-0520">NAD</keyword>
<keyword evidence="2" id="KW-0560">Oxidoreductase</keyword>
<dbReference type="Gene3D" id="3.40.50.720">
    <property type="entry name" value="NAD(P)-binding Rossmann-like Domain"/>
    <property type="match status" value="1"/>
</dbReference>
<gene>
    <name evidence="5" type="ORF">SAMN05421858_2631</name>
</gene>
<feature type="domain" description="NAD-dependent epimerase/dehydratase" evidence="4">
    <location>
        <begin position="7"/>
        <end position="178"/>
    </location>
</feature>
<evidence type="ECO:0000259" key="4">
    <source>
        <dbReference type="Pfam" id="PF01370"/>
    </source>
</evidence>
<dbReference type="SUPFAM" id="SSF51735">
    <property type="entry name" value="NAD(P)-binding Rossmann-fold domains"/>
    <property type="match status" value="1"/>
</dbReference>
<keyword evidence="6" id="KW-1185">Reference proteome</keyword>
<dbReference type="AlphaFoldDB" id="A0A1N7BLZ4"/>
<reference evidence="6" key="1">
    <citation type="submission" date="2017-01" db="EMBL/GenBank/DDBJ databases">
        <authorList>
            <person name="Varghese N."/>
            <person name="Submissions S."/>
        </authorList>
    </citation>
    <scope>NUCLEOTIDE SEQUENCE [LARGE SCALE GENOMIC DNA]</scope>
    <source>
        <strain evidence="6">CGMCC 1.7737</strain>
    </source>
</reference>
<evidence type="ECO:0000313" key="6">
    <source>
        <dbReference type="Proteomes" id="UP000186914"/>
    </source>
</evidence>
<dbReference type="PANTHER" id="PTHR43103:SF5">
    <property type="entry name" value="4-EPIMERASE, PUTATIVE (AFU_ORTHOLOGUE AFUA_7G00360)-RELATED"/>
    <property type="match status" value="1"/>
</dbReference>
<name>A0A1N7BLZ4_9EURY</name>
<dbReference type="Pfam" id="PF01370">
    <property type="entry name" value="Epimerase"/>
    <property type="match status" value="1"/>
</dbReference>
<evidence type="ECO:0000256" key="3">
    <source>
        <dbReference type="ARBA" id="ARBA00023027"/>
    </source>
</evidence>
<dbReference type="EMBL" id="FTNO01000002">
    <property type="protein sequence ID" value="SIR52292.1"/>
    <property type="molecule type" value="Genomic_DNA"/>
</dbReference>
<dbReference type="PANTHER" id="PTHR43103">
    <property type="entry name" value="NUCLEOSIDE-DIPHOSPHATE-SUGAR EPIMERASE"/>
    <property type="match status" value="1"/>
</dbReference>
<protein>
    <submittedName>
        <fullName evidence="5">Nucleoside-diphosphate-sugar epimerase</fullName>
    </submittedName>
</protein>
<accession>A0A1N7BLZ4</accession>
<evidence type="ECO:0000256" key="2">
    <source>
        <dbReference type="ARBA" id="ARBA00023002"/>
    </source>
</evidence>
<dbReference type="Proteomes" id="UP000186914">
    <property type="component" value="Unassembled WGS sequence"/>
</dbReference>
<sequence>MSMTGTVLLTGSLDHTGRWLAVHLAERGWDVTCVGLSRTEWNLEGYRNLSFRSADLTEQVEASEVVSTENPDAVVHWTARPSPERHAGMRVFENNVISVYNVLTAAGRAGARVAWASSESAFGFPLAGEPSLPEYLPLDEEHPLRPEDPYGTSKVVGEEIGAMVARRHGVPVASIRASWIQFPGEYDCLDARNDLATGAGNFWSYVDIRDVATATEDAITADFRGHQPFLISAEDNYLDRPIEDVLSEFFGEVPGSCQITGSDSALSTEKARSMLGWKPVYSWRDSEDEDVSIFAR</sequence>
<organism evidence="5 6">
    <name type="scientific">Haladaptatus litoreus</name>
    <dbReference type="NCBI Taxonomy" id="553468"/>
    <lineage>
        <taxon>Archaea</taxon>
        <taxon>Methanobacteriati</taxon>
        <taxon>Methanobacteriota</taxon>
        <taxon>Stenosarchaea group</taxon>
        <taxon>Halobacteria</taxon>
        <taxon>Halobacteriales</taxon>
        <taxon>Haladaptataceae</taxon>
        <taxon>Haladaptatus</taxon>
    </lineage>
</organism>
<comment type="similarity">
    <text evidence="1">Belongs to the NAD(P)-dependent epimerase/dehydratase family.</text>
</comment>
<dbReference type="InterPro" id="IPR036291">
    <property type="entry name" value="NAD(P)-bd_dom_sf"/>
</dbReference>
<evidence type="ECO:0000313" key="5">
    <source>
        <dbReference type="EMBL" id="SIR52292.1"/>
    </source>
</evidence>
<dbReference type="InterPro" id="IPR001509">
    <property type="entry name" value="Epimerase_deHydtase"/>
</dbReference>
<dbReference type="GO" id="GO:0016491">
    <property type="term" value="F:oxidoreductase activity"/>
    <property type="evidence" value="ECO:0007669"/>
    <property type="project" value="UniProtKB-KW"/>
</dbReference>